<keyword evidence="4" id="KW-0675">Receptor</keyword>
<dbReference type="Proteomes" id="UP000008311">
    <property type="component" value="Unassembled WGS sequence"/>
</dbReference>
<dbReference type="GO" id="GO:0009881">
    <property type="term" value="F:photoreceptor activity"/>
    <property type="evidence" value="ECO:0007669"/>
    <property type="project" value="UniProtKB-KW"/>
</dbReference>
<keyword evidence="3" id="KW-0157">Chromophore</keyword>
<dbReference type="NCBIfam" id="TIGR00229">
    <property type="entry name" value="sensory_box"/>
    <property type="match status" value="1"/>
</dbReference>
<dbReference type="AlphaFoldDB" id="B9TI06"/>
<name>B9TI06_RICCO</name>
<dbReference type="InterPro" id="IPR000014">
    <property type="entry name" value="PAS"/>
</dbReference>
<protein>
    <recommendedName>
        <fullName evidence="5">PAS domain-containing protein</fullName>
    </recommendedName>
</protein>
<evidence type="ECO:0000259" key="5">
    <source>
        <dbReference type="PROSITE" id="PS50112"/>
    </source>
</evidence>
<feature type="domain" description="PAS" evidence="5">
    <location>
        <begin position="9"/>
        <end position="56"/>
    </location>
</feature>
<dbReference type="Pfam" id="PF00989">
    <property type="entry name" value="PAS"/>
    <property type="match status" value="1"/>
</dbReference>
<dbReference type="InterPro" id="IPR035965">
    <property type="entry name" value="PAS-like_dom_sf"/>
</dbReference>
<evidence type="ECO:0000256" key="3">
    <source>
        <dbReference type="ARBA" id="ARBA00022991"/>
    </source>
</evidence>
<reference evidence="7" key="1">
    <citation type="journal article" date="2010" name="Nat. Biotechnol.">
        <title>Draft genome sequence of the oilseed species Ricinus communis.</title>
        <authorList>
            <person name="Chan A.P."/>
            <person name="Crabtree J."/>
            <person name="Zhao Q."/>
            <person name="Lorenzi H."/>
            <person name="Orvis J."/>
            <person name="Puiu D."/>
            <person name="Melake-Berhan A."/>
            <person name="Jones K.M."/>
            <person name="Redman J."/>
            <person name="Chen G."/>
            <person name="Cahoon E.B."/>
            <person name="Gedil M."/>
            <person name="Stanke M."/>
            <person name="Haas B.J."/>
            <person name="Wortman J.R."/>
            <person name="Fraser-Liggett C.M."/>
            <person name="Ravel J."/>
            <person name="Rabinowicz P.D."/>
        </authorList>
    </citation>
    <scope>NUCLEOTIDE SEQUENCE [LARGE SCALE GENOMIC DNA]</scope>
    <source>
        <strain evidence="7">cv. Hale</strain>
    </source>
</reference>
<keyword evidence="2" id="KW-0716">Sensory transduction</keyword>
<keyword evidence="7" id="KW-1185">Reference proteome</keyword>
<accession>B9TI06</accession>
<dbReference type="InterPro" id="IPR013767">
    <property type="entry name" value="PAS_fold"/>
</dbReference>
<proteinExistence type="predicted"/>
<dbReference type="InParanoid" id="B9TI06"/>
<evidence type="ECO:0000313" key="6">
    <source>
        <dbReference type="EMBL" id="EEF24507.1"/>
    </source>
</evidence>
<evidence type="ECO:0000256" key="4">
    <source>
        <dbReference type="ARBA" id="ARBA00023170"/>
    </source>
</evidence>
<evidence type="ECO:0000256" key="1">
    <source>
        <dbReference type="ARBA" id="ARBA00022543"/>
    </source>
</evidence>
<dbReference type="Gene3D" id="3.30.450.20">
    <property type="entry name" value="PAS domain"/>
    <property type="match status" value="1"/>
</dbReference>
<dbReference type="PROSITE" id="PS50112">
    <property type="entry name" value="PAS"/>
    <property type="match status" value="1"/>
</dbReference>
<organism evidence="6 7">
    <name type="scientific">Ricinus communis</name>
    <name type="common">Castor bean</name>
    <dbReference type="NCBI Taxonomy" id="3988"/>
    <lineage>
        <taxon>Eukaryota</taxon>
        <taxon>Viridiplantae</taxon>
        <taxon>Streptophyta</taxon>
        <taxon>Embryophyta</taxon>
        <taxon>Tracheophyta</taxon>
        <taxon>Spermatophyta</taxon>
        <taxon>Magnoliopsida</taxon>
        <taxon>eudicotyledons</taxon>
        <taxon>Gunneridae</taxon>
        <taxon>Pentapetalae</taxon>
        <taxon>rosids</taxon>
        <taxon>fabids</taxon>
        <taxon>Malpighiales</taxon>
        <taxon>Euphorbiaceae</taxon>
        <taxon>Acalyphoideae</taxon>
        <taxon>Acalypheae</taxon>
        <taxon>Ricinus</taxon>
    </lineage>
</organism>
<sequence>MTIDFGSLILTQTPDAVVVTSTSGEVLCWTNGAQAVFGYTSDEALGRQLDALIVPQALADGGGMAQQPLARGVASYESVRQAKDGTLIYVDSSCKLIPGDGERPDVILWSKKDVTALKVLRDAKLVEARYDGILESVPDAIIMANAAGRI</sequence>
<dbReference type="CDD" id="cd00130">
    <property type="entry name" value="PAS"/>
    <property type="match status" value="1"/>
</dbReference>
<keyword evidence="1" id="KW-0600">Photoreceptor protein</keyword>
<evidence type="ECO:0000313" key="7">
    <source>
        <dbReference type="Proteomes" id="UP000008311"/>
    </source>
</evidence>
<dbReference type="SUPFAM" id="SSF55785">
    <property type="entry name" value="PYP-like sensor domain (PAS domain)"/>
    <property type="match status" value="1"/>
</dbReference>
<gene>
    <name evidence="6" type="ORF">RCOM_1880920</name>
</gene>
<evidence type="ECO:0000256" key="2">
    <source>
        <dbReference type="ARBA" id="ARBA00022606"/>
    </source>
</evidence>
<feature type="non-terminal residue" evidence="6">
    <location>
        <position position="150"/>
    </location>
</feature>
<dbReference type="EMBL" id="EQ982048">
    <property type="protein sequence ID" value="EEF24507.1"/>
    <property type="molecule type" value="Genomic_DNA"/>
</dbReference>